<name>A0A0A0LC55_CUCSA</name>
<feature type="region of interest" description="Disordered" evidence="1">
    <location>
        <begin position="29"/>
        <end position="51"/>
    </location>
</feature>
<evidence type="ECO:0000256" key="1">
    <source>
        <dbReference type="SAM" id="MobiDB-lite"/>
    </source>
</evidence>
<proteinExistence type="predicted"/>
<reference evidence="2 3" key="4">
    <citation type="journal article" date="2011" name="BMC Genomics">
        <title>RNA-Seq improves annotation of protein-coding genes in the cucumber genome.</title>
        <authorList>
            <person name="Li Z."/>
            <person name="Zhang Z."/>
            <person name="Yan P."/>
            <person name="Huang S."/>
            <person name="Fei Z."/>
            <person name="Lin K."/>
        </authorList>
    </citation>
    <scope>NUCLEOTIDE SEQUENCE [LARGE SCALE GENOMIC DNA]</scope>
    <source>
        <strain evidence="3">cv. 9930</strain>
    </source>
</reference>
<dbReference type="Gramene" id="KGN58494">
    <property type="protein sequence ID" value="KGN58494"/>
    <property type="gene ID" value="Csa_3G651790"/>
</dbReference>
<protein>
    <submittedName>
        <fullName evidence="2">Uncharacterized protein</fullName>
    </submittedName>
</protein>
<evidence type="ECO:0000313" key="3">
    <source>
        <dbReference type="Proteomes" id="UP000029981"/>
    </source>
</evidence>
<gene>
    <name evidence="2" type="ORF">Csa_3G651790</name>
</gene>
<organism evidence="2 3">
    <name type="scientific">Cucumis sativus</name>
    <name type="common">Cucumber</name>
    <dbReference type="NCBI Taxonomy" id="3659"/>
    <lineage>
        <taxon>Eukaryota</taxon>
        <taxon>Viridiplantae</taxon>
        <taxon>Streptophyta</taxon>
        <taxon>Embryophyta</taxon>
        <taxon>Tracheophyta</taxon>
        <taxon>Spermatophyta</taxon>
        <taxon>Magnoliopsida</taxon>
        <taxon>eudicotyledons</taxon>
        <taxon>Gunneridae</taxon>
        <taxon>Pentapetalae</taxon>
        <taxon>rosids</taxon>
        <taxon>fabids</taxon>
        <taxon>Cucurbitales</taxon>
        <taxon>Cucurbitaceae</taxon>
        <taxon>Benincaseae</taxon>
        <taxon>Cucumis</taxon>
    </lineage>
</organism>
<reference evidence="2 3" key="3">
    <citation type="journal article" date="2010" name="BMC Genomics">
        <title>Transcriptome sequencing and comparative analysis of cucumber flowers with different sex types.</title>
        <authorList>
            <person name="Guo S."/>
            <person name="Zheng Y."/>
            <person name="Joung J.G."/>
            <person name="Liu S."/>
            <person name="Zhang Z."/>
            <person name="Crasta O.R."/>
            <person name="Sobral B.W."/>
            <person name="Xu Y."/>
            <person name="Huang S."/>
            <person name="Fei Z."/>
        </authorList>
    </citation>
    <scope>NUCLEOTIDE SEQUENCE [LARGE SCALE GENOMIC DNA]</scope>
    <source>
        <strain evidence="3">cv. 9930</strain>
    </source>
</reference>
<reference evidence="2 3" key="1">
    <citation type="journal article" date="2009" name="Nat. Genet.">
        <title>The genome of the cucumber, Cucumis sativus L.</title>
        <authorList>
            <person name="Huang S."/>
            <person name="Li R."/>
            <person name="Zhang Z."/>
            <person name="Li L."/>
            <person name="Gu X."/>
            <person name="Fan W."/>
            <person name="Lucas W.J."/>
            <person name="Wang X."/>
            <person name="Xie B."/>
            <person name="Ni P."/>
            <person name="Ren Y."/>
            <person name="Zhu H."/>
            <person name="Li J."/>
            <person name="Lin K."/>
            <person name="Jin W."/>
            <person name="Fei Z."/>
            <person name="Li G."/>
            <person name="Staub J."/>
            <person name="Kilian A."/>
            <person name="van der Vossen E.A."/>
            <person name="Wu Y."/>
            <person name="Guo J."/>
            <person name="He J."/>
            <person name="Jia Z."/>
            <person name="Ren Y."/>
            <person name="Tian G."/>
            <person name="Lu Y."/>
            <person name="Ruan J."/>
            <person name="Qian W."/>
            <person name="Wang M."/>
            <person name="Huang Q."/>
            <person name="Li B."/>
            <person name="Xuan Z."/>
            <person name="Cao J."/>
            <person name="Asan"/>
            <person name="Wu Z."/>
            <person name="Zhang J."/>
            <person name="Cai Q."/>
            <person name="Bai Y."/>
            <person name="Zhao B."/>
            <person name="Han Y."/>
            <person name="Li Y."/>
            <person name="Li X."/>
            <person name="Wang S."/>
            <person name="Shi Q."/>
            <person name="Liu S."/>
            <person name="Cho W.K."/>
            <person name="Kim J.Y."/>
            <person name="Xu Y."/>
            <person name="Heller-Uszynska K."/>
            <person name="Miao H."/>
            <person name="Cheng Z."/>
            <person name="Zhang S."/>
            <person name="Wu J."/>
            <person name="Yang Y."/>
            <person name="Kang H."/>
            <person name="Li M."/>
            <person name="Liang H."/>
            <person name="Ren X."/>
            <person name="Shi Z."/>
            <person name="Wen M."/>
            <person name="Jian M."/>
            <person name="Yang H."/>
            <person name="Zhang G."/>
            <person name="Yang Z."/>
            <person name="Chen R."/>
            <person name="Liu S."/>
            <person name="Li J."/>
            <person name="Ma L."/>
            <person name="Liu H."/>
            <person name="Zhou Y."/>
            <person name="Zhao J."/>
            <person name="Fang X."/>
            <person name="Li G."/>
            <person name="Fang L."/>
            <person name="Li Y."/>
            <person name="Liu D."/>
            <person name="Zheng H."/>
            <person name="Zhang Y."/>
            <person name="Qin N."/>
            <person name="Li Z."/>
            <person name="Yang G."/>
            <person name="Yang S."/>
            <person name="Bolund L."/>
            <person name="Kristiansen K."/>
            <person name="Zheng H."/>
            <person name="Li S."/>
            <person name="Zhang X."/>
            <person name="Yang H."/>
            <person name="Wang J."/>
            <person name="Sun R."/>
            <person name="Zhang B."/>
            <person name="Jiang S."/>
            <person name="Wang J."/>
            <person name="Du Y."/>
            <person name="Li S."/>
        </authorList>
    </citation>
    <scope>NUCLEOTIDE SEQUENCE [LARGE SCALE GENOMIC DNA]</scope>
    <source>
        <strain evidence="3">cv. 9930</strain>
    </source>
</reference>
<evidence type="ECO:0000313" key="2">
    <source>
        <dbReference type="EMBL" id="KGN58494.1"/>
    </source>
</evidence>
<dbReference type="AlphaFoldDB" id="A0A0A0LC55"/>
<reference evidence="2 3" key="2">
    <citation type="journal article" date="2009" name="PLoS ONE">
        <title>An integrated genetic and cytogenetic map of the cucumber genome.</title>
        <authorList>
            <person name="Ren Y."/>
            <person name="Zhang Z."/>
            <person name="Liu J."/>
            <person name="Staub J.E."/>
            <person name="Han Y."/>
            <person name="Cheng Z."/>
            <person name="Li X."/>
            <person name="Lu J."/>
            <person name="Miao H."/>
            <person name="Kang H."/>
            <person name="Xie B."/>
            <person name="Gu X."/>
            <person name="Wang X."/>
            <person name="Du Y."/>
            <person name="Jin W."/>
            <person name="Huang S."/>
        </authorList>
    </citation>
    <scope>NUCLEOTIDE SEQUENCE [LARGE SCALE GENOMIC DNA]</scope>
    <source>
        <strain evidence="3">cv. 9930</strain>
    </source>
</reference>
<dbReference type="Proteomes" id="UP000029981">
    <property type="component" value="Chromosome 3"/>
</dbReference>
<sequence>MKNEGGIQRDGGEEHNVKKTKVVVRVGHDKHEGCDGDGGGNGCLKKRGRAV</sequence>
<dbReference type="EMBL" id="CM002924">
    <property type="protein sequence ID" value="KGN58494.1"/>
    <property type="molecule type" value="Genomic_DNA"/>
</dbReference>
<keyword evidence="3" id="KW-1185">Reference proteome</keyword>
<accession>A0A0A0LC55</accession>